<name>A0A7Z2V7T5_XANCA</name>
<dbReference type="PROSITE" id="PS51318">
    <property type="entry name" value="TAT"/>
    <property type="match status" value="1"/>
</dbReference>
<dbReference type="InterPro" id="IPR006311">
    <property type="entry name" value="TAT_signal"/>
</dbReference>
<dbReference type="Proteomes" id="UP000503498">
    <property type="component" value="Chromosome"/>
</dbReference>
<proteinExistence type="predicted"/>
<sequence>MSFPSYSRRAFLQHALLAALLLTSVACNAGKPAAAVTAQPASRPLPNAIAPPPAAGSHRFAPVIRASGVTCTDATSATGCTAGNLDAGDFYDVDVLPECGDDGFFAGVWRASGAEALDAVPTTGSAATATAHLAQGQLVCIQAIARGGQNPRYYYVVTIPASGVAACNDSALCETYGDRPIRRLRPADGTLCRAAAQGRHVGDCAQGWIDAQALDVFSNGM</sequence>
<evidence type="ECO:0000313" key="3">
    <source>
        <dbReference type="Proteomes" id="UP000503498"/>
    </source>
</evidence>
<dbReference type="EMBL" id="CP051651">
    <property type="protein sequence ID" value="QJD66323.1"/>
    <property type="molecule type" value="Genomic_DNA"/>
</dbReference>
<accession>A0A7Z2V7T5</accession>
<organism evidence="2 3">
    <name type="scientific">Xanthomonas campestris pv. badrii</name>
    <dbReference type="NCBI Taxonomy" id="149696"/>
    <lineage>
        <taxon>Bacteria</taxon>
        <taxon>Pseudomonadati</taxon>
        <taxon>Pseudomonadota</taxon>
        <taxon>Gammaproteobacteria</taxon>
        <taxon>Lysobacterales</taxon>
        <taxon>Lysobacteraceae</taxon>
        <taxon>Xanthomonas</taxon>
    </lineage>
</organism>
<gene>
    <name evidence="2" type="ORF">HG421_00280</name>
</gene>
<evidence type="ECO:0000313" key="2">
    <source>
        <dbReference type="EMBL" id="QJD66323.1"/>
    </source>
</evidence>
<evidence type="ECO:0000256" key="1">
    <source>
        <dbReference type="SAM" id="SignalP"/>
    </source>
</evidence>
<feature type="signal peptide" evidence="1">
    <location>
        <begin position="1"/>
        <end position="29"/>
    </location>
</feature>
<feature type="chain" id="PRO_5030548146" description="Secreted protein" evidence="1">
    <location>
        <begin position="30"/>
        <end position="221"/>
    </location>
</feature>
<dbReference type="RefSeq" id="WP_168968223.1">
    <property type="nucleotide sequence ID" value="NZ_CP051651.1"/>
</dbReference>
<protein>
    <recommendedName>
        <fullName evidence="4">Secreted protein</fullName>
    </recommendedName>
</protein>
<keyword evidence="1" id="KW-0732">Signal</keyword>
<evidence type="ECO:0008006" key="4">
    <source>
        <dbReference type="Google" id="ProtNLM"/>
    </source>
</evidence>
<dbReference type="AlphaFoldDB" id="A0A7Z2V7T5"/>
<reference evidence="2 3" key="1">
    <citation type="submission" date="2020-04" db="EMBL/GenBank/DDBJ databases">
        <title>Genome-Wide Identification of 5-Methylcytosine Sites in Bacterial Genomes By High-Throughput Sequencing of MspJI Restriction Fragments.</title>
        <authorList>
            <person name="Wu V."/>
        </authorList>
    </citation>
    <scope>NUCLEOTIDE SEQUENCE [LARGE SCALE GENOMIC DNA]</scope>
    <source>
        <strain evidence="2 3">NEB122</strain>
    </source>
</reference>
<reference evidence="2 3" key="2">
    <citation type="submission" date="2020-04" db="EMBL/GenBank/DDBJ databases">
        <authorList>
            <person name="Fomenkov A."/>
            <person name="Anton B.P."/>
            <person name="Roberts R.J."/>
        </authorList>
    </citation>
    <scope>NUCLEOTIDE SEQUENCE [LARGE SCALE GENOMIC DNA]</scope>
    <source>
        <strain evidence="2 3">NEB122</strain>
    </source>
</reference>